<evidence type="ECO:0000259" key="1">
    <source>
        <dbReference type="Pfam" id="PF13383"/>
    </source>
</evidence>
<dbReference type="PANTHER" id="PTHR32026">
    <property type="entry name" value="METHYLTRANSFERASE-LIKE PROTEIN 24"/>
    <property type="match status" value="1"/>
</dbReference>
<dbReference type="EMBL" id="RQTK01000323">
    <property type="protein sequence ID" value="RUS81727.1"/>
    <property type="molecule type" value="Genomic_DNA"/>
</dbReference>
<organism evidence="2 3">
    <name type="scientific">Elysia chlorotica</name>
    <name type="common">Eastern emerald elysia</name>
    <name type="synonym">Sea slug</name>
    <dbReference type="NCBI Taxonomy" id="188477"/>
    <lineage>
        <taxon>Eukaryota</taxon>
        <taxon>Metazoa</taxon>
        <taxon>Spiralia</taxon>
        <taxon>Lophotrochozoa</taxon>
        <taxon>Mollusca</taxon>
        <taxon>Gastropoda</taxon>
        <taxon>Heterobranchia</taxon>
        <taxon>Euthyneura</taxon>
        <taxon>Panpulmonata</taxon>
        <taxon>Sacoglossa</taxon>
        <taxon>Placobranchoidea</taxon>
        <taxon>Plakobranchidae</taxon>
        <taxon>Elysia</taxon>
    </lineage>
</organism>
<dbReference type="InterPro" id="IPR025714">
    <property type="entry name" value="Methyltranfer_dom"/>
</dbReference>
<reference evidence="2 3" key="1">
    <citation type="submission" date="2019-01" db="EMBL/GenBank/DDBJ databases">
        <title>A draft genome assembly of the solar-powered sea slug Elysia chlorotica.</title>
        <authorList>
            <person name="Cai H."/>
            <person name="Li Q."/>
            <person name="Fang X."/>
            <person name="Li J."/>
            <person name="Curtis N.E."/>
            <person name="Altenburger A."/>
            <person name="Shibata T."/>
            <person name="Feng M."/>
            <person name="Maeda T."/>
            <person name="Schwartz J.A."/>
            <person name="Shigenobu S."/>
            <person name="Lundholm N."/>
            <person name="Nishiyama T."/>
            <person name="Yang H."/>
            <person name="Hasebe M."/>
            <person name="Li S."/>
            <person name="Pierce S.K."/>
            <person name="Wang J."/>
        </authorList>
    </citation>
    <scope>NUCLEOTIDE SEQUENCE [LARGE SCALE GENOMIC DNA]</scope>
    <source>
        <strain evidence="2">EC2010</strain>
        <tissue evidence="2">Whole organism of an adult</tissue>
    </source>
</reference>
<protein>
    <recommendedName>
        <fullName evidence="1">Methyltransferase domain-containing protein</fullName>
    </recommendedName>
</protein>
<proteinExistence type="predicted"/>
<dbReference type="Proteomes" id="UP000271974">
    <property type="component" value="Unassembled WGS sequence"/>
</dbReference>
<evidence type="ECO:0000313" key="2">
    <source>
        <dbReference type="EMBL" id="RUS81727.1"/>
    </source>
</evidence>
<gene>
    <name evidence="2" type="ORF">EGW08_010534</name>
</gene>
<feature type="domain" description="Methyltransferase" evidence="1">
    <location>
        <begin position="102"/>
        <end position="303"/>
    </location>
</feature>
<dbReference type="PANTHER" id="PTHR32026:SF10">
    <property type="entry name" value="METHYLTRANSFERASE-LIKE PROTEIN 24-RELATED"/>
    <property type="match status" value="1"/>
</dbReference>
<dbReference type="OrthoDB" id="10006218at2759"/>
<feature type="non-terminal residue" evidence="2">
    <location>
        <position position="304"/>
    </location>
</feature>
<name>A0A3S1B7N0_ELYCH</name>
<dbReference type="InterPro" id="IPR026913">
    <property type="entry name" value="METTL24"/>
</dbReference>
<dbReference type="Pfam" id="PF13383">
    <property type="entry name" value="Methyltransf_22"/>
    <property type="match status" value="1"/>
</dbReference>
<keyword evidence="3" id="KW-1185">Reference proteome</keyword>
<evidence type="ECO:0000313" key="3">
    <source>
        <dbReference type="Proteomes" id="UP000271974"/>
    </source>
</evidence>
<sequence>MTSSVLKFWKLVFVFVGFLALCIFALRLSTKAQGFQRQNLEVLKFEAQEPRPQKLTWLQEKLTVGQSELNYLRKNSIPNWLRDIDIDKELNETQAVLTLHSYLDNIDVICRRKIRFGHLDDGGWEICDDIHVRPEPPCIIYSFGIANDWTFDDEVSRLYGCHVYAFDPSIEQDRHDRSKLIHFYPWGLAGITGAWPGKGWPMYTLQDIKEKLGHSDKVIDIVKMDIESSEWTALPQMVTSGQLNNVRQLLIEFHVTPGRKDVKIVQAIERLGFKKFYVHKNFHCRRRQVGFPVFRTSCYEVMYM</sequence>
<dbReference type="AlphaFoldDB" id="A0A3S1B7N0"/>
<accession>A0A3S1B7N0</accession>
<comment type="caution">
    <text evidence="2">The sequence shown here is derived from an EMBL/GenBank/DDBJ whole genome shotgun (WGS) entry which is preliminary data.</text>
</comment>